<gene>
    <name evidence="1" type="primary">C2ORF88</name>
</gene>
<dbReference type="AlphaFoldDB" id="A0A1A8KDX0"/>
<reference evidence="1" key="1">
    <citation type="submission" date="2016-05" db="EMBL/GenBank/DDBJ databases">
        <authorList>
            <person name="Lavstsen T."/>
            <person name="Jespersen J.S."/>
        </authorList>
    </citation>
    <scope>NUCLEOTIDE SEQUENCE</scope>
    <source>
        <tissue evidence="1">Brain</tissue>
    </source>
</reference>
<name>A0A1A8KDX0_NOTKU</name>
<sequence length="74" mass="8625">TRFSWSTPRSCRRRSWPGPCSSGWRWTAATATSPTLSVMCHDGRRDIRRSMEQMKEIIIHASIWCQNQPSVIQF</sequence>
<protein>
    <submittedName>
        <fullName evidence="1">Uncharacterized protein</fullName>
    </submittedName>
</protein>
<reference evidence="1" key="2">
    <citation type="submission" date="2016-06" db="EMBL/GenBank/DDBJ databases">
        <title>The genome of a short-lived fish provides insights into sex chromosome evolution and the genetic control of aging.</title>
        <authorList>
            <person name="Reichwald K."/>
            <person name="Felder M."/>
            <person name="Petzold A."/>
            <person name="Koch P."/>
            <person name="Groth M."/>
            <person name="Platzer M."/>
        </authorList>
    </citation>
    <scope>NUCLEOTIDE SEQUENCE</scope>
    <source>
        <tissue evidence="1">Brain</tissue>
    </source>
</reference>
<organism evidence="1">
    <name type="scientific">Nothobranchius kuhntae</name>
    <name type="common">Beira killifish</name>
    <dbReference type="NCBI Taxonomy" id="321403"/>
    <lineage>
        <taxon>Eukaryota</taxon>
        <taxon>Metazoa</taxon>
        <taxon>Chordata</taxon>
        <taxon>Craniata</taxon>
        <taxon>Vertebrata</taxon>
        <taxon>Euteleostomi</taxon>
        <taxon>Actinopterygii</taxon>
        <taxon>Neopterygii</taxon>
        <taxon>Teleostei</taxon>
        <taxon>Neoteleostei</taxon>
        <taxon>Acanthomorphata</taxon>
        <taxon>Ovalentaria</taxon>
        <taxon>Atherinomorphae</taxon>
        <taxon>Cyprinodontiformes</taxon>
        <taxon>Nothobranchiidae</taxon>
        <taxon>Nothobranchius</taxon>
    </lineage>
</organism>
<feature type="non-terminal residue" evidence="1">
    <location>
        <position position="1"/>
    </location>
</feature>
<evidence type="ECO:0000313" key="1">
    <source>
        <dbReference type="EMBL" id="SBR30527.1"/>
    </source>
</evidence>
<accession>A0A1A8KDX0</accession>
<proteinExistence type="predicted"/>
<dbReference type="EMBL" id="HAEE01010477">
    <property type="protein sequence ID" value="SBR30527.1"/>
    <property type="molecule type" value="Transcribed_RNA"/>
</dbReference>